<name>A0A418YN07_9SPHN</name>
<dbReference type="Pfam" id="PF08240">
    <property type="entry name" value="ADH_N"/>
    <property type="match status" value="1"/>
</dbReference>
<dbReference type="PANTHER" id="PTHR43880">
    <property type="entry name" value="ALCOHOL DEHYDROGENASE"/>
    <property type="match status" value="1"/>
</dbReference>
<dbReference type="EMBL" id="QVRA01000024">
    <property type="protein sequence ID" value="RJG52589.1"/>
    <property type="molecule type" value="Genomic_DNA"/>
</dbReference>
<dbReference type="SUPFAM" id="SSF51735">
    <property type="entry name" value="NAD(P)-binding Rossmann-fold domains"/>
    <property type="match status" value="1"/>
</dbReference>
<keyword evidence="9" id="KW-1185">Reference proteome</keyword>
<dbReference type="InterPro" id="IPR013149">
    <property type="entry name" value="ADH-like_C"/>
</dbReference>
<dbReference type="Gene3D" id="3.40.50.720">
    <property type="entry name" value="NAD(P)-binding Rossmann-like Domain"/>
    <property type="match status" value="1"/>
</dbReference>
<proteinExistence type="inferred from homology"/>
<keyword evidence="4" id="KW-0560">Oxidoreductase</keyword>
<dbReference type="InterPro" id="IPR011032">
    <property type="entry name" value="GroES-like_sf"/>
</dbReference>
<dbReference type="InterPro" id="IPR020843">
    <property type="entry name" value="ER"/>
</dbReference>
<evidence type="ECO:0000256" key="5">
    <source>
        <dbReference type="ARBA" id="ARBA00023027"/>
    </source>
</evidence>
<dbReference type="GO" id="GO:0046294">
    <property type="term" value="P:formaldehyde catabolic process"/>
    <property type="evidence" value="ECO:0007669"/>
    <property type="project" value="TreeGrafter"/>
</dbReference>
<dbReference type="InterPro" id="IPR036291">
    <property type="entry name" value="NAD(P)-bd_dom_sf"/>
</dbReference>
<evidence type="ECO:0000256" key="3">
    <source>
        <dbReference type="ARBA" id="ARBA00022833"/>
    </source>
</evidence>
<reference evidence="8 9" key="1">
    <citation type="submission" date="2018-08" db="EMBL/GenBank/DDBJ databases">
        <title>Sphingobium sp. EO9.</title>
        <authorList>
            <person name="Park Y."/>
            <person name="Kim K.H."/>
            <person name="Jeon C.O."/>
        </authorList>
    </citation>
    <scope>NUCLEOTIDE SEQUENCE [LARGE SCALE GENOMIC DNA]</scope>
    <source>
        <strain evidence="8 9">EO9</strain>
    </source>
</reference>
<evidence type="ECO:0000256" key="2">
    <source>
        <dbReference type="ARBA" id="ARBA00022723"/>
    </source>
</evidence>
<evidence type="ECO:0000256" key="1">
    <source>
        <dbReference type="ARBA" id="ARBA00001947"/>
    </source>
</evidence>
<gene>
    <name evidence="8" type="ORF">D0Z70_19280</name>
</gene>
<keyword evidence="3 6" id="KW-0862">Zinc</keyword>
<dbReference type="PANTHER" id="PTHR43880:SF12">
    <property type="entry name" value="ALCOHOL DEHYDROGENASE CLASS-3"/>
    <property type="match status" value="1"/>
</dbReference>
<dbReference type="Proteomes" id="UP000283469">
    <property type="component" value="Unassembled WGS sequence"/>
</dbReference>
<evidence type="ECO:0000256" key="6">
    <source>
        <dbReference type="RuleBase" id="RU361277"/>
    </source>
</evidence>
<dbReference type="OrthoDB" id="9770544at2"/>
<comment type="caution">
    <text evidence="8">The sequence shown here is derived from an EMBL/GenBank/DDBJ whole genome shotgun (WGS) entry which is preliminary data.</text>
</comment>
<dbReference type="Pfam" id="PF00107">
    <property type="entry name" value="ADH_zinc_N"/>
    <property type="match status" value="1"/>
</dbReference>
<dbReference type="GO" id="GO:0005829">
    <property type="term" value="C:cytosol"/>
    <property type="evidence" value="ECO:0007669"/>
    <property type="project" value="TreeGrafter"/>
</dbReference>
<dbReference type="RefSeq" id="WP_119749276.1">
    <property type="nucleotide sequence ID" value="NZ_QVRA01000024.1"/>
</dbReference>
<feature type="domain" description="Enoyl reductase (ER)" evidence="7">
    <location>
        <begin position="12"/>
        <end position="364"/>
    </location>
</feature>
<organism evidence="8 9">
    <name type="scientific">Sphingobium terrigena</name>
    <dbReference type="NCBI Taxonomy" id="2304063"/>
    <lineage>
        <taxon>Bacteria</taxon>
        <taxon>Pseudomonadati</taxon>
        <taxon>Pseudomonadota</taxon>
        <taxon>Alphaproteobacteria</taxon>
        <taxon>Sphingomonadales</taxon>
        <taxon>Sphingomonadaceae</taxon>
        <taxon>Sphingobium</taxon>
    </lineage>
</organism>
<accession>A0A418YN07</accession>
<comment type="similarity">
    <text evidence="6">Belongs to the zinc-containing alcohol dehydrogenase family.</text>
</comment>
<dbReference type="GO" id="GO:0008270">
    <property type="term" value="F:zinc ion binding"/>
    <property type="evidence" value="ECO:0007669"/>
    <property type="project" value="InterPro"/>
</dbReference>
<evidence type="ECO:0000259" key="7">
    <source>
        <dbReference type="SMART" id="SM00829"/>
    </source>
</evidence>
<keyword evidence="5" id="KW-0520">NAD</keyword>
<dbReference type="InterPro" id="IPR013154">
    <property type="entry name" value="ADH-like_N"/>
</dbReference>
<comment type="cofactor">
    <cofactor evidence="1 6">
        <name>Zn(2+)</name>
        <dbReference type="ChEBI" id="CHEBI:29105"/>
    </cofactor>
</comment>
<sequence length="366" mass="37995">MEITAAVVRSAGGPFTLETAHIDQPKDDEVLVRIVGVGLCHTDLVARDQTVPYPLPAVLGHEGSGVVESTGPLVTKVVPGDHVVLTFASCGQCAPCGDGRPAYCQQFAARNYAGLRPAGGATLRGHDGNDLCGCFFGQSSFAAYAMASERNVVKIAPDVPLDIMGPLGCSIQTGAGAVLNALRPPPGSSIAIFGAGSVGMAAVLSARVAGCARIIAVDLNQARLDLALELGATDAINAAETDPVAAIRALTDDQGVAFAIECTGVPKVVRQAVECVRVTGTCGLVGTAPMGAETSLDINSIVLGRTIRGIVEGDSLPDLFIPQLIALWRQGHFPFDRLIRFYRLDEINSAVEDVAQGHVLKPVLRP</sequence>
<evidence type="ECO:0000256" key="4">
    <source>
        <dbReference type="ARBA" id="ARBA00023002"/>
    </source>
</evidence>
<evidence type="ECO:0000313" key="9">
    <source>
        <dbReference type="Proteomes" id="UP000283469"/>
    </source>
</evidence>
<dbReference type="Gene3D" id="3.90.180.10">
    <property type="entry name" value="Medium-chain alcohol dehydrogenases, catalytic domain"/>
    <property type="match status" value="1"/>
</dbReference>
<dbReference type="InterPro" id="IPR002328">
    <property type="entry name" value="ADH_Zn_CS"/>
</dbReference>
<dbReference type="CDD" id="cd08278">
    <property type="entry name" value="benzyl_alcohol_DH"/>
    <property type="match status" value="1"/>
</dbReference>
<protein>
    <submittedName>
        <fullName evidence="8">NAD(P)-dependent alcohol dehydrogenase</fullName>
    </submittedName>
</protein>
<dbReference type="SUPFAM" id="SSF50129">
    <property type="entry name" value="GroES-like"/>
    <property type="match status" value="1"/>
</dbReference>
<dbReference type="SMART" id="SM00829">
    <property type="entry name" value="PKS_ER"/>
    <property type="match status" value="1"/>
</dbReference>
<evidence type="ECO:0000313" key="8">
    <source>
        <dbReference type="EMBL" id="RJG52589.1"/>
    </source>
</evidence>
<dbReference type="FunFam" id="3.40.50.720:FF:000003">
    <property type="entry name" value="S-(hydroxymethyl)glutathione dehydrogenase"/>
    <property type="match status" value="1"/>
</dbReference>
<dbReference type="GO" id="GO:0051903">
    <property type="term" value="F:S-(hydroxymethyl)glutathione dehydrogenase [NAD(P)+] activity"/>
    <property type="evidence" value="ECO:0007669"/>
    <property type="project" value="TreeGrafter"/>
</dbReference>
<dbReference type="PROSITE" id="PS00059">
    <property type="entry name" value="ADH_ZINC"/>
    <property type="match status" value="1"/>
</dbReference>
<dbReference type="AlphaFoldDB" id="A0A418YN07"/>
<keyword evidence="2 6" id="KW-0479">Metal-binding</keyword>